<evidence type="ECO:0000313" key="2">
    <source>
        <dbReference type="Proteomes" id="UP000788262"/>
    </source>
</evidence>
<dbReference type="PANTHER" id="PTHR14859">
    <property type="entry name" value="CALCOFLUOR WHITE HYPERSENSITIVE PROTEIN PRECURSOR"/>
    <property type="match status" value="1"/>
</dbReference>
<keyword evidence="1" id="KW-0540">Nuclease</keyword>
<keyword evidence="1" id="KW-0255">Endonuclease</keyword>
<reference evidence="1 2" key="1">
    <citation type="submission" date="2021-02" db="EMBL/GenBank/DDBJ databases">
        <title>Whole genome sequencing of Streptomyces actuosus VRA1.</title>
        <authorList>
            <person name="Sen G."/>
            <person name="Sen A."/>
        </authorList>
    </citation>
    <scope>NUCLEOTIDE SEQUENCE [LARGE SCALE GENOMIC DNA]</scope>
    <source>
        <strain evidence="1 2">VRA1</strain>
    </source>
</reference>
<comment type="caution">
    <text evidence="1">The sequence shown here is derived from an EMBL/GenBank/DDBJ whole genome shotgun (WGS) entry which is preliminary data.</text>
</comment>
<organism evidence="1 2">
    <name type="scientific">Streptomyces actuosus</name>
    <dbReference type="NCBI Taxonomy" id="1885"/>
    <lineage>
        <taxon>Bacteria</taxon>
        <taxon>Bacillati</taxon>
        <taxon>Actinomycetota</taxon>
        <taxon>Actinomycetes</taxon>
        <taxon>Kitasatosporales</taxon>
        <taxon>Streptomycetaceae</taxon>
        <taxon>Streptomyces</taxon>
    </lineage>
</organism>
<gene>
    <name evidence="1" type="ORF">JS756_16415</name>
</gene>
<dbReference type="EMBL" id="JAFFZS010000011">
    <property type="protein sequence ID" value="MBN0045661.1"/>
    <property type="molecule type" value="Genomic_DNA"/>
</dbReference>
<dbReference type="GO" id="GO:0004519">
    <property type="term" value="F:endonuclease activity"/>
    <property type="evidence" value="ECO:0007669"/>
    <property type="project" value="UniProtKB-KW"/>
</dbReference>
<proteinExistence type="predicted"/>
<name>A0ABS2VRE4_STRAS</name>
<protein>
    <submittedName>
        <fullName evidence="1">Endonuclease/exonuclease/phosphatase</fullName>
    </submittedName>
</protein>
<dbReference type="PANTHER" id="PTHR14859:SF1">
    <property type="entry name" value="PGAP2-INTERACTING PROTEIN"/>
    <property type="match status" value="1"/>
</dbReference>
<accession>A0ABS2VRE4</accession>
<dbReference type="InterPro" id="IPR036691">
    <property type="entry name" value="Endo/exonu/phosph_ase_sf"/>
</dbReference>
<keyword evidence="2" id="KW-1185">Reference proteome</keyword>
<dbReference type="Proteomes" id="UP000788262">
    <property type="component" value="Unassembled WGS sequence"/>
</dbReference>
<dbReference type="SUPFAM" id="SSF56219">
    <property type="entry name" value="DNase I-like"/>
    <property type="match status" value="1"/>
</dbReference>
<dbReference type="Gene3D" id="3.60.10.10">
    <property type="entry name" value="Endonuclease/exonuclease/phosphatase"/>
    <property type="match status" value="1"/>
</dbReference>
<sequence>MGSYNLLNGGQERWEDQVGLLGGLNLDVLNLQEAKHWDQKDSERVYATAEWLGMQPLVARSRSHGCHLVTYYRWPRVQCLGFSPDGACGNFHHTVLRARLRITGVREPVVLLHTHLDPFSPQDRLAEVQWLTEHAGARTLLAGDLNTPGADDEEPEDWDLIPANQHSGHRLMLPDGSYGGTDRRAIRALMHAGFVDPPVHLDQPIPRTAGHLRPEQKWDHRADHVLLSTTLASALHSYEVLDDTVTQQLSDHLPVIVTLDIARM</sequence>
<dbReference type="InterPro" id="IPR051916">
    <property type="entry name" value="GPI-anchor_lipid_remodeler"/>
</dbReference>
<evidence type="ECO:0000313" key="1">
    <source>
        <dbReference type="EMBL" id="MBN0045661.1"/>
    </source>
</evidence>
<keyword evidence="1" id="KW-0378">Hydrolase</keyword>